<evidence type="ECO:0000313" key="1">
    <source>
        <dbReference type="EMBL" id="CEK98204.1"/>
    </source>
</evidence>
<sequence>MLSQRLDEFAVKDRDELGSKAMVGVSMEVSRLTKIMFDYCDRAHRCKSE</sequence>
<organism evidence="1">
    <name type="scientific">Arion vulgaris</name>
    <dbReference type="NCBI Taxonomy" id="1028688"/>
    <lineage>
        <taxon>Eukaryota</taxon>
        <taxon>Metazoa</taxon>
        <taxon>Spiralia</taxon>
        <taxon>Lophotrochozoa</taxon>
        <taxon>Mollusca</taxon>
        <taxon>Gastropoda</taxon>
        <taxon>Heterobranchia</taxon>
        <taxon>Euthyneura</taxon>
        <taxon>Panpulmonata</taxon>
        <taxon>Eupulmonata</taxon>
        <taxon>Stylommatophora</taxon>
        <taxon>Helicina</taxon>
        <taxon>Arionoidea</taxon>
        <taxon>Arionidae</taxon>
        <taxon>Arion</taxon>
    </lineage>
</organism>
<protein>
    <submittedName>
        <fullName evidence="1">Uncharacterized protein</fullName>
    </submittedName>
</protein>
<proteinExistence type="predicted"/>
<name>A0A0B7BYA5_9EUPU</name>
<dbReference type="EMBL" id="HACG01051333">
    <property type="protein sequence ID" value="CEK98204.1"/>
    <property type="molecule type" value="Transcribed_RNA"/>
</dbReference>
<accession>A0A0B7BYA5</accession>
<dbReference type="AlphaFoldDB" id="A0A0B7BYA5"/>
<reference evidence="1" key="1">
    <citation type="submission" date="2014-12" db="EMBL/GenBank/DDBJ databases">
        <title>Insight into the proteome of Arion vulgaris.</title>
        <authorList>
            <person name="Aradska J."/>
            <person name="Bulat T."/>
            <person name="Smidak R."/>
            <person name="Sarate P."/>
            <person name="Gangsoo J."/>
            <person name="Sialana F."/>
            <person name="Bilban M."/>
            <person name="Lubec G."/>
        </authorList>
    </citation>
    <scope>NUCLEOTIDE SEQUENCE</scope>
    <source>
        <tissue evidence="1">Skin</tissue>
    </source>
</reference>
<gene>
    <name evidence="1" type="primary">ORF218089</name>
</gene>